<protein>
    <recommendedName>
        <fullName evidence="3 9">Protein farnesyltransferase subunit beta</fullName>
        <shortName evidence="9">FTase-beta</shortName>
        <ecNumber evidence="2 9">2.5.1.58</ecNumber>
    </recommendedName>
</protein>
<feature type="domain" description="Prenyltransferase alpha-alpha toroid" evidence="10">
    <location>
        <begin position="8"/>
        <end position="298"/>
    </location>
</feature>
<dbReference type="SUPFAM" id="SSF48239">
    <property type="entry name" value="Terpenoid cyclases/Protein prenyltransferases"/>
    <property type="match status" value="1"/>
</dbReference>
<evidence type="ECO:0000256" key="1">
    <source>
        <dbReference type="ARBA" id="ARBA00010497"/>
    </source>
</evidence>
<gene>
    <name evidence="11" type="ORF">HK097_002173</name>
</gene>
<dbReference type="Gene3D" id="1.50.10.20">
    <property type="match status" value="1"/>
</dbReference>
<keyword evidence="8 9" id="KW-0862">Zinc</keyword>
<reference evidence="11" key="1">
    <citation type="submission" date="2020-05" db="EMBL/GenBank/DDBJ databases">
        <title>Phylogenomic resolution of chytrid fungi.</title>
        <authorList>
            <person name="Stajich J.E."/>
            <person name="Amses K."/>
            <person name="Simmons R."/>
            <person name="Seto K."/>
            <person name="Myers J."/>
            <person name="Bonds A."/>
            <person name="Quandt C.A."/>
            <person name="Barry K."/>
            <person name="Liu P."/>
            <person name="Grigoriev I."/>
            <person name="Longcore J.E."/>
            <person name="James T.Y."/>
        </authorList>
    </citation>
    <scope>NUCLEOTIDE SEQUENCE</scope>
    <source>
        <strain evidence="11">JEL0318</strain>
    </source>
</reference>
<dbReference type="CDD" id="cd02893">
    <property type="entry name" value="FTase"/>
    <property type="match status" value="1"/>
</dbReference>
<evidence type="ECO:0000256" key="3">
    <source>
        <dbReference type="ARBA" id="ARBA00015798"/>
    </source>
</evidence>
<evidence type="ECO:0000256" key="7">
    <source>
        <dbReference type="ARBA" id="ARBA00022737"/>
    </source>
</evidence>
<comment type="similarity">
    <text evidence="1 9">Belongs to the protein prenyltransferase subunit beta family.</text>
</comment>
<comment type="cofactor">
    <cofactor evidence="9">
        <name>Zn(2+)</name>
        <dbReference type="ChEBI" id="CHEBI:29105"/>
    </cofactor>
    <text evidence="9">Binds 1 zinc ion per subunit.</text>
</comment>
<name>A0AAD5SIM9_9FUNG</name>
<evidence type="ECO:0000256" key="6">
    <source>
        <dbReference type="ARBA" id="ARBA00022723"/>
    </source>
</evidence>
<keyword evidence="7" id="KW-0677">Repeat</keyword>
<dbReference type="GO" id="GO:0097354">
    <property type="term" value="P:prenylation"/>
    <property type="evidence" value="ECO:0007669"/>
    <property type="project" value="UniProtKB-UniRule"/>
</dbReference>
<accession>A0AAD5SIM9</accession>
<evidence type="ECO:0000256" key="4">
    <source>
        <dbReference type="ARBA" id="ARBA00022602"/>
    </source>
</evidence>
<proteinExistence type="inferred from homology"/>
<keyword evidence="6 9" id="KW-0479">Metal-binding</keyword>
<comment type="subunit">
    <text evidence="9">Heterodimer of an alpha and a beta subunit.</text>
</comment>
<comment type="catalytic activity">
    <reaction evidence="9">
        <text>L-cysteinyl-[protein] + (2E,6E)-farnesyl diphosphate = S-(2E,6E)-farnesyl-L-cysteinyl-[protein] + diphosphate</text>
        <dbReference type="Rhea" id="RHEA:13345"/>
        <dbReference type="Rhea" id="RHEA-COMP:10131"/>
        <dbReference type="Rhea" id="RHEA-COMP:11535"/>
        <dbReference type="ChEBI" id="CHEBI:29950"/>
        <dbReference type="ChEBI" id="CHEBI:33019"/>
        <dbReference type="ChEBI" id="CHEBI:86019"/>
        <dbReference type="ChEBI" id="CHEBI:175763"/>
    </reaction>
</comment>
<dbReference type="InterPro" id="IPR001330">
    <property type="entry name" value="Prenyltrans"/>
</dbReference>
<dbReference type="InterPro" id="IPR008930">
    <property type="entry name" value="Terpenoid_cyclase/PrenylTrfase"/>
</dbReference>
<dbReference type="GO" id="GO:0005965">
    <property type="term" value="C:protein farnesyltransferase complex"/>
    <property type="evidence" value="ECO:0007669"/>
    <property type="project" value="UniProtKB-UniRule"/>
</dbReference>
<dbReference type="PANTHER" id="PTHR11774">
    <property type="entry name" value="GERANYLGERANYL TRANSFERASE TYPE BETA SUBUNIT"/>
    <property type="match status" value="1"/>
</dbReference>
<dbReference type="InterPro" id="IPR026872">
    <property type="entry name" value="FTB"/>
</dbReference>
<comment type="function">
    <text evidence="9">Catalyzes the transfer of a farnesyl moiety from farnesyl diphosphate to a cysteine at the fourth position from the C-terminus of several proteins. The beta subunit is responsible for peptide-binding.</text>
</comment>
<organism evidence="11 12">
    <name type="scientific">Rhizophlyctis rosea</name>
    <dbReference type="NCBI Taxonomy" id="64517"/>
    <lineage>
        <taxon>Eukaryota</taxon>
        <taxon>Fungi</taxon>
        <taxon>Fungi incertae sedis</taxon>
        <taxon>Chytridiomycota</taxon>
        <taxon>Chytridiomycota incertae sedis</taxon>
        <taxon>Chytridiomycetes</taxon>
        <taxon>Rhizophlyctidales</taxon>
        <taxon>Rhizophlyctidaceae</taxon>
        <taxon>Rhizophlyctis</taxon>
    </lineage>
</organism>
<evidence type="ECO:0000256" key="5">
    <source>
        <dbReference type="ARBA" id="ARBA00022679"/>
    </source>
</evidence>
<evidence type="ECO:0000256" key="8">
    <source>
        <dbReference type="ARBA" id="ARBA00022833"/>
    </source>
</evidence>
<keyword evidence="4 9" id="KW-0637">Prenyltransferase</keyword>
<evidence type="ECO:0000259" key="10">
    <source>
        <dbReference type="Pfam" id="PF00432"/>
    </source>
</evidence>
<dbReference type="Proteomes" id="UP001212841">
    <property type="component" value="Unassembled WGS sequence"/>
</dbReference>
<dbReference type="EMBL" id="JADGJD010000146">
    <property type="protein sequence ID" value="KAJ3054291.1"/>
    <property type="molecule type" value="Genomic_DNA"/>
</dbReference>
<evidence type="ECO:0000313" key="12">
    <source>
        <dbReference type="Proteomes" id="UP001212841"/>
    </source>
</evidence>
<dbReference type="Pfam" id="PF00432">
    <property type="entry name" value="Prenyltrans"/>
    <property type="match status" value="1"/>
</dbReference>
<dbReference type="GO" id="GO:0004660">
    <property type="term" value="F:protein farnesyltransferase activity"/>
    <property type="evidence" value="ECO:0007669"/>
    <property type="project" value="UniProtKB-UniRule"/>
</dbReference>
<dbReference type="InterPro" id="IPR045089">
    <property type="entry name" value="PGGT1B-like"/>
</dbReference>
<evidence type="ECO:0000256" key="2">
    <source>
        <dbReference type="ARBA" id="ARBA00012702"/>
    </source>
</evidence>
<evidence type="ECO:0000256" key="9">
    <source>
        <dbReference type="RuleBase" id="RU365056"/>
    </source>
</evidence>
<evidence type="ECO:0000313" key="11">
    <source>
        <dbReference type="EMBL" id="KAJ3054291.1"/>
    </source>
</evidence>
<sequence>MSQSLMADKTRAVSTISHCQNISGGFGGGPSQLAHLATTYAAVNALAIVGTKEAYDVVDRASLLSFFIRLKQPDGSFLMHDGGEADARGTYCIASCARLLNLPTAQLFSSSPEFVVRCQSYEGGLSGYPGVEAHGGYTFCALAAMEIMQKTDLVDLDALANWITNRQMSFEGGFSGRTNKLVDGCYSFWQGGSMPILEVALTRRARKSEFNARPVEIFNRESLQEYILICCQSGVGGLRDKPSSLADYYHSCYCLSGLSVAQHYYEWDVEKQDIVLSSKDPFLLGSADNLVRPSHPLHNIRPEHVDNIRAYFEHGVEVDPGEST</sequence>
<dbReference type="EC" id="2.5.1.58" evidence="2 9"/>
<dbReference type="PANTHER" id="PTHR11774:SF6">
    <property type="entry name" value="PROTEIN FARNESYLTRANSFERASE SUBUNIT BETA"/>
    <property type="match status" value="1"/>
</dbReference>
<keyword evidence="5 9" id="KW-0808">Transferase</keyword>
<dbReference type="AlphaFoldDB" id="A0AAD5SIM9"/>
<keyword evidence="12" id="KW-1185">Reference proteome</keyword>
<dbReference type="GO" id="GO:0008270">
    <property type="term" value="F:zinc ion binding"/>
    <property type="evidence" value="ECO:0007669"/>
    <property type="project" value="UniProtKB-UniRule"/>
</dbReference>
<comment type="caution">
    <text evidence="11">The sequence shown here is derived from an EMBL/GenBank/DDBJ whole genome shotgun (WGS) entry which is preliminary data.</text>
</comment>